<organism evidence="2 3">
    <name type="scientific">Tepidimonas sediminis</name>
    <dbReference type="NCBI Taxonomy" id="2588941"/>
    <lineage>
        <taxon>Bacteria</taxon>
        <taxon>Pseudomonadati</taxon>
        <taxon>Pseudomonadota</taxon>
        <taxon>Betaproteobacteria</taxon>
        <taxon>Burkholderiales</taxon>
        <taxon>Tepidimonas</taxon>
    </lineage>
</organism>
<protein>
    <submittedName>
        <fullName evidence="2">Nitrate reductase delta subunit</fullName>
    </submittedName>
</protein>
<dbReference type="PANTHER" id="PTHR34227:SF1">
    <property type="entry name" value="DIMETHYL SULFOXIDE REDUCTASE CHAPERONE-RELATED"/>
    <property type="match status" value="1"/>
</dbReference>
<reference evidence="2 3" key="1">
    <citation type="submission" date="2019-07" db="EMBL/GenBank/DDBJ databases">
        <title>Tepidimonas sediminis YIM 72259 draft genome.</title>
        <authorList>
            <person name="Da Costa M.S."/>
            <person name="Froufe H.J.C."/>
            <person name="Egas C."/>
            <person name="Albuquerque L."/>
        </authorList>
    </citation>
    <scope>NUCLEOTIDE SEQUENCE [LARGE SCALE GENOMIC DNA]</scope>
    <source>
        <strain evidence="2 3">YIM 72259</strain>
    </source>
</reference>
<dbReference type="Proteomes" id="UP000320225">
    <property type="component" value="Unassembled WGS sequence"/>
</dbReference>
<dbReference type="AlphaFoldDB" id="A0A554WUZ5"/>
<dbReference type="Gene3D" id="1.10.3480.10">
    <property type="entry name" value="TorD-like"/>
    <property type="match status" value="1"/>
</dbReference>
<dbReference type="EMBL" id="VJND01000001">
    <property type="protein sequence ID" value="TSE27395.1"/>
    <property type="molecule type" value="Genomic_DNA"/>
</dbReference>
<dbReference type="PANTHER" id="PTHR34227">
    <property type="entry name" value="CHAPERONE PROTEIN YCDY"/>
    <property type="match status" value="1"/>
</dbReference>
<dbReference type="RefSeq" id="WP_185970536.1">
    <property type="nucleotide sequence ID" value="NZ_VJND01000001.1"/>
</dbReference>
<evidence type="ECO:0000313" key="3">
    <source>
        <dbReference type="Proteomes" id="UP000320225"/>
    </source>
</evidence>
<dbReference type="InterPro" id="IPR036411">
    <property type="entry name" value="TorD-like_sf"/>
</dbReference>
<dbReference type="SUPFAM" id="SSF89155">
    <property type="entry name" value="TorD-like"/>
    <property type="match status" value="1"/>
</dbReference>
<evidence type="ECO:0000313" key="2">
    <source>
        <dbReference type="EMBL" id="TSE27395.1"/>
    </source>
</evidence>
<proteinExistence type="predicted"/>
<name>A0A554WUZ5_9BURK</name>
<accession>A0A554WUZ5</accession>
<sequence>MSGVTLSAPEWEPAWEPEGEASWRARADACWLLARAFMPPPHGWRFRDWFEPLLADLEDLAAPLQLDLAAVQAAARQVAELRRDTEDGGGPGADWLVAYAALFLTPPVLAPLNTGLLLEGSLAGWVAQQAKACYQTAGFEPCEDFHDLPDHVAMQLEFMARLLDRAALDIEARALVESFSHHFPAAWAPLLQQACQRAAPREPAGHVYAALAGLIPQVLRTANEPRAHGSPA</sequence>
<keyword evidence="1" id="KW-0143">Chaperone</keyword>
<dbReference type="InterPro" id="IPR050289">
    <property type="entry name" value="TorD/DmsD_chaperones"/>
</dbReference>
<evidence type="ECO:0000256" key="1">
    <source>
        <dbReference type="ARBA" id="ARBA00023186"/>
    </source>
</evidence>
<keyword evidence="3" id="KW-1185">Reference proteome</keyword>
<comment type="caution">
    <text evidence="2">The sequence shown here is derived from an EMBL/GenBank/DDBJ whole genome shotgun (WGS) entry which is preliminary data.</text>
</comment>
<dbReference type="InterPro" id="IPR020945">
    <property type="entry name" value="DMSO/NO3_reduct_chaperone"/>
</dbReference>
<dbReference type="Pfam" id="PF02613">
    <property type="entry name" value="Nitrate_red_del"/>
    <property type="match status" value="1"/>
</dbReference>
<gene>
    <name evidence="2" type="ORF">Tsedi_00230</name>
</gene>